<organism evidence="1 2">
    <name type="scientific">Roseburia inulinivorans</name>
    <dbReference type="NCBI Taxonomy" id="360807"/>
    <lineage>
        <taxon>Bacteria</taxon>
        <taxon>Bacillati</taxon>
        <taxon>Bacillota</taxon>
        <taxon>Clostridia</taxon>
        <taxon>Lachnospirales</taxon>
        <taxon>Lachnospiraceae</taxon>
        <taxon>Roseburia</taxon>
    </lineage>
</organism>
<dbReference type="RefSeq" id="WP_118172923.1">
    <property type="nucleotide sequence ID" value="NZ_CABJFX010000028.1"/>
</dbReference>
<gene>
    <name evidence="1" type="ORF">DW914_13940</name>
</gene>
<dbReference type="SUPFAM" id="SSF46785">
    <property type="entry name" value="Winged helix' DNA-binding domain"/>
    <property type="match status" value="1"/>
</dbReference>
<dbReference type="Gene3D" id="1.10.10.10">
    <property type="entry name" value="Winged helix-like DNA-binding domain superfamily/Winged helix DNA-binding domain"/>
    <property type="match status" value="1"/>
</dbReference>
<protein>
    <submittedName>
        <fullName evidence="1">Helix-turn-helix domain-containing protein</fullName>
    </submittedName>
</protein>
<sequence>MNQFEMKQRAYQSNLKSRALQVLLYLIDRANKEQICFPAVPTIGRELHISISTVKRAMRELVEAGYVTKESRFREGNRGQTSNLYTLYFPEEKNMLENDAVQEKPEQLQKEQSGQTDREAVVMPTACAEFEGQDGDNIENISVTGTVEDRNVLENISENKCGLLGLIKGYMKKRNSVKSDDYEDMDWAGEKVYYDRKKIDIIKVLLQNGRRILVRIFQWPGEGFNLIPP</sequence>
<name>A0A3R6CNK0_9FIRM</name>
<dbReference type="InterPro" id="IPR036388">
    <property type="entry name" value="WH-like_DNA-bd_sf"/>
</dbReference>
<dbReference type="AlphaFoldDB" id="A0A3R6CNK0"/>
<dbReference type="Proteomes" id="UP000283492">
    <property type="component" value="Unassembled WGS sequence"/>
</dbReference>
<accession>A0A3R6CNK0</accession>
<evidence type="ECO:0000313" key="1">
    <source>
        <dbReference type="EMBL" id="RHA85754.1"/>
    </source>
</evidence>
<comment type="caution">
    <text evidence="1">The sequence shown here is derived from an EMBL/GenBank/DDBJ whole genome shotgun (WGS) entry which is preliminary data.</text>
</comment>
<dbReference type="EMBL" id="QSFX01000028">
    <property type="protein sequence ID" value="RHA85754.1"/>
    <property type="molecule type" value="Genomic_DNA"/>
</dbReference>
<reference evidence="1 2" key="1">
    <citation type="submission" date="2018-08" db="EMBL/GenBank/DDBJ databases">
        <title>A genome reference for cultivated species of the human gut microbiota.</title>
        <authorList>
            <person name="Zou Y."/>
            <person name="Xue W."/>
            <person name="Luo G."/>
        </authorList>
    </citation>
    <scope>NUCLEOTIDE SEQUENCE [LARGE SCALE GENOMIC DNA]</scope>
    <source>
        <strain evidence="1 2">AM42-1AC</strain>
    </source>
</reference>
<dbReference type="InterPro" id="IPR036390">
    <property type="entry name" value="WH_DNA-bd_sf"/>
</dbReference>
<proteinExistence type="predicted"/>
<dbReference type="Pfam" id="PF13730">
    <property type="entry name" value="HTH_36"/>
    <property type="match status" value="1"/>
</dbReference>
<evidence type="ECO:0000313" key="2">
    <source>
        <dbReference type="Proteomes" id="UP000283492"/>
    </source>
</evidence>